<feature type="domain" description="Thioredoxin" evidence="7">
    <location>
        <begin position="45"/>
        <end position="252"/>
    </location>
</feature>
<comment type="caution">
    <text evidence="8">The sequence shown here is derived from an EMBL/GenBank/DDBJ whole genome shotgun (WGS) entry which is preliminary data.</text>
</comment>
<evidence type="ECO:0000256" key="4">
    <source>
        <dbReference type="ARBA" id="ARBA00023008"/>
    </source>
</evidence>
<evidence type="ECO:0000256" key="6">
    <source>
        <dbReference type="PIRSR" id="PIRSR603782-2"/>
    </source>
</evidence>
<dbReference type="Proteomes" id="UP000183686">
    <property type="component" value="Unassembled WGS sequence"/>
</dbReference>
<proteinExistence type="inferred from homology"/>
<evidence type="ECO:0000313" key="9">
    <source>
        <dbReference type="Proteomes" id="UP000183686"/>
    </source>
</evidence>
<comment type="similarity">
    <text evidence="2">Belongs to the SCO1/2 family.</text>
</comment>
<dbReference type="Gene3D" id="3.40.30.10">
    <property type="entry name" value="Glutaredoxin"/>
    <property type="match status" value="3"/>
</dbReference>
<keyword evidence="5" id="KW-0479">Metal-binding</keyword>
<organism evidence="8 9">
    <name type="scientific">Marine Group III euryarchaeote CG-Epi5</name>
    <dbReference type="NCBI Taxonomy" id="1888999"/>
    <lineage>
        <taxon>Archaea</taxon>
        <taxon>Methanobacteriati</taxon>
        <taxon>Thermoplasmatota</taxon>
        <taxon>Thermoplasmata</taxon>
        <taxon>Candidatus Thermoprofundales</taxon>
    </lineage>
</organism>
<dbReference type="CDD" id="cd02966">
    <property type="entry name" value="TlpA_like_family"/>
    <property type="match status" value="1"/>
</dbReference>
<dbReference type="GO" id="GO:0017004">
    <property type="term" value="P:cytochrome complex assembly"/>
    <property type="evidence" value="ECO:0007669"/>
    <property type="project" value="UniProtKB-KW"/>
</dbReference>
<evidence type="ECO:0000313" key="8">
    <source>
        <dbReference type="EMBL" id="OIR22228.1"/>
    </source>
</evidence>
<dbReference type="InterPro" id="IPR013766">
    <property type="entry name" value="Thioredoxin_domain"/>
</dbReference>
<keyword evidence="6" id="KW-1015">Disulfide bond</keyword>
<dbReference type="CDD" id="cd02968">
    <property type="entry name" value="SCO"/>
    <property type="match status" value="1"/>
</dbReference>
<keyword evidence="3" id="KW-0201">Cytochrome c-type biogenesis</keyword>
<dbReference type="InterPro" id="IPR036249">
    <property type="entry name" value="Thioredoxin-like_sf"/>
</dbReference>
<evidence type="ECO:0000256" key="5">
    <source>
        <dbReference type="PIRSR" id="PIRSR603782-1"/>
    </source>
</evidence>
<feature type="binding site" evidence="5">
    <location>
        <position position="87"/>
    </location>
    <ligand>
        <name>Cu cation</name>
        <dbReference type="ChEBI" id="CHEBI:23378"/>
    </ligand>
</feature>
<dbReference type="PROSITE" id="PS51257">
    <property type="entry name" value="PROKAR_LIPOPROTEIN"/>
    <property type="match status" value="1"/>
</dbReference>
<comment type="subcellular location">
    <subcellularLocation>
        <location evidence="1">Cell envelope</location>
    </subcellularLocation>
</comment>
<protein>
    <recommendedName>
        <fullName evidence="7">Thioredoxin domain-containing protein</fullName>
    </recommendedName>
</protein>
<feature type="binding site" evidence="5">
    <location>
        <position position="83"/>
    </location>
    <ligand>
        <name>Cu cation</name>
        <dbReference type="ChEBI" id="CHEBI:23378"/>
    </ligand>
</feature>
<name>A0A1J5U8H0_9ARCH</name>
<evidence type="ECO:0000256" key="2">
    <source>
        <dbReference type="ARBA" id="ARBA00010996"/>
    </source>
</evidence>
<feature type="disulfide bond" description="Redox-active" evidence="6">
    <location>
        <begin position="83"/>
        <end position="87"/>
    </location>
</feature>
<accession>A0A1J5U8H0</accession>
<dbReference type="InterPro" id="IPR013740">
    <property type="entry name" value="Redoxin"/>
</dbReference>
<sequence length="491" mass="54855">MSSRVPFVFALCLFLLTTGCLDALTNSSNSGKFWGEDCEDVSEEICPSGEAPDFSLVDQNGNEVNLTMYEGKIVVVSFLYTSCPDICPALTYQLRKLSEELGDDYGESVEFISITVDPVRDTPERLALFAENSNADWKFLTSVSNDSFGEMVSVWADYRVYVDIDEEACSGNGHYMEGYDGCHCNPGFMQDSNDTYFGKDVCIADPNYSNLNVSFQQGDIEYDIILALEEFNQAGGVISEDFALQAVEAFISQQFPSSWTLPGVNDTSYKSRDFYDNNLTLIEFFHTGCPTCNAQIPALKEFHSNFSNQVDVISVGGYSLGGNIDNMSTIENFASEHNVSWPYVYDEEGTMMAAFGLEARYPSWVLLEGNLSSGPPQVIDTFIGGESYDDLVYRIDNRSSPINVSEQLVQIINYFGHWNQDHISDSEMLSIVSDLLGYESGIETENEVKNYGVSHSNKLYLIDAEGNVRVVWRGIEWTYASVYHDVQLLML</sequence>
<dbReference type="InterPro" id="IPR003782">
    <property type="entry name" value="SCO1/SenC"/>
</dbReference>
<dbReference type="AlphaFoldDB" id="A0A1J5U8H0"/>
<dbReference type="GO" id="GO:0016491">
    <property type="term" value="F:oxidoreductase activity"/>
    <property type="evidence" value="ECO:0007669"/>
    <property type="project" value="InterPro"/>
</dbReference>
<dbReference type="Pfam" id="PF02630">
    <property type="entry name" value="SCO1-SenC"/>
    <property type="match status" value="1"/>
</dbReference>
<feature type="domain" description="Thioredoxin" evidence="7">
    <location>
        <begin position="255"/>
        <end position="400"/>
    </location>
</feature>
<gene>
    <name evidence="8" type="ORF">BEU02_00310</name>
</gene>
<dbReference type="PANTHER" id="PTHR12151">
    <property type="entry name" value="ELECTRON TRANSPORT PROTIN SCO1/SENC FAMILY MEMBER"/>
    <property type="match status" value="1"/>
</dbReference>
<dbReference type="Pfam" id="PF08534">
    <property type="entry name" value="Redoxin"/>
    <property type="match status" value="1"/>
</dbReference>
<dbReference type="InterPro" id="IPR017937">
    <property type="entry name" value="Thioredoxin_CS"/>
</dbReference>
<dbReference type="GO" id="GO:0046872">
    <property type="term" value="F:metal ion binding"/>
    <property type="evidence" value="ECO:0007669"/>
    <property type="project" value="UniProtKB-KW"/>
</dbReference>
<keyword evidence="4 5" id="KW-0186">Copper</keyword>
<evidence type="ECO:0000256" key="3">
    <source>
        <dbReference type="ARBA" id="ARBA00022748"/>
    </source>
</evidence>
<dbReference type="PROSITE" id="PS51352">
    <property type="entry name" value="THIOREDOXIN_2"/>
    <property type="match status" value="2"/>
</dbReference>
<evidence type="ECO:0000256" key="1">
    <source>
        <dbReference type="ARBA" id="ARBA00004196"/>
    </source>
</evidence>
<dbReference type="PROSITE" id="PS00194">
    <property type="entry name" value="THIOREDOXIN_1"/>
    <property type="match status" value="1"/>
</dbReference>
<dbReference type="SUPFAM" id="SSF52833">
    <property type="entry name" value="Thioredoxin-like"/>
    <property type="match status" value="2"/>
</dbReference>
<reference evidence="8 9" key="1">
    <citation type="submission" date="2016-08" db="EMBL/GenBank/DDBJ databases">
        <title>New Insights into Marine Group III Euryarchaeota, from dark to light.</title>
        <authorList>
            <person name="Haro-Moreno J.M."/>
            <person name="Rodriguez-Valera F."/>
            <person name="Lopez-Garcia P."/>
            <person name="Moreira D."/>
            <person name="Martin-Cuadrado A.B."/>
        </authorList>
    </citation>
    <scope>NUCLEOTIDE SEQUENCE [LARGE SCALE GENOMIC DNA]</scope>
    <source>
        <strain evidence="8">CG-Epi5</strain>
    </source>
</reference>
<dbReference type="EMBL" id="MIYW01000012">
    <property type="protein sequence ID" value="OIR22228.1"/>
    <property type="molecule type" value="Genomic_DNA"/>
</dbReference>
<evidence type="ECO:0000259" key="7">
    <source>
        <dbReference type="PROSITE" id="PS51352"/>
    </source>
</evidence>
<dbReference type="PANTHER" id="PTHR12151:SF25">
    <property type="entry name" value="LINALOOL DEHYDRATASE_ISOMERASE DOMAIN-CONTAINING PROTEIN"/>
    <property type="match status" value="1"/>
</dbReference>